<dbReference type="InterPro" id="IPR036875">
    <property type="entry name" value="Znf_CCHC_sf"/>
</dbReference>
<name>A0ABD2LF65_9BILA</name>
<protein>
    <recommendedName>
        <fullName evidence="4">CCHC-type domain-containing protein</fullName>
    </recommendedName>
</protein>
<dbReference type="SUPFAM" id="SSF57756">
    <property type="entry name" value="Retrovirus zinc finger-like domains"/>
    <property type="match status" value="1"/>
</dbReference>
<comment type="caution">
    <text evidence="2">The sequence shown here is derived from an EMBL/GenBank/DDBJ whole genome shotgun (WGS) entry which is preliminary data.</text>
</comment>
<gene>
    <name evidence="2" type="ORF">niasHT_011588</name>
</gene>
<dbReference type="Proteomes" id="UP001620626">
    <property type="component" value="Unassembled WGS sequence"/>
</dbReference>
<accession>A0ABD2LF65</accession>
<evidence type="ECO:0000313" key="2">
    <source>
        <dbReference type="EMBL" id="KAL3113809.1"/>
    </source>
</evidence>
<dbReference type="AlphaFoldDB" id="A0ABD2LF65"/>
<proteinExistence type="predicted"/>
<evidence type="ECO:0000313" key="3">
    <source>
        <dbReference type="Proteomes" id="UP001620626"/>
    </source>
</evidence>
<reference evidence="2 3" key="1">
    <citation type="submission" date="2024-10" db="EMBL/GenBank/DDBJ databases">
        <authorList>
            <person name="Kim D."/>
        </authorList>
    </citation>
    <scope>NUCLEOTIDE SEQUENCE [LARGE SCALE GENOMIC DNA]</scope>
    <source>
        <strain evidence="2">BH-2024</strain>
    </source>
</reference>
<feature type="region of interest" description="Disordered" evidence="1">
    <location>
        <begin position="579"/>
        <end position="599"/>
    </location>
</feature>
<dbReference type="EMBL" id="JBICBT010000435">
    <property type="protein sequence ID" value="KAL3113809.1"/>
    <property type="molecule type" value="Genomic_DNA"/>
</dbReference>
<evidence type="ECO:0008006" key="4">
    <source>
        <dbReference type="Google" id="ProtNLM"/>
    </source>
</evidence>
<evidence type="ECO:0000256" key="1">
    <source>
        <dbReference type="SAM" id="MobiDB-lite"/>
    </source>
</evidence>
<sequence length="715" mass="81535">MPAMHSFLSSNSPLNVELGDNRGISEILDEREIRCRLLAVSANNNNLISHTEEENRRREVERPLQSNNFQQDFGLRNSNTTAFDQMYPPVHESAPPLNFHRNEGQMQYTQPRVDNNPDPIFVRQIAVHSQLTARHITANPQHHLTMLENETSQGQIRENQKNARVLAQIIKSLDNFSYSMTLNSLPELEGNSGSDKVRAFFRRFDVATEEWPEAKRINALRSKCSGRAERALNVAVEKNPFQYEFIKRALIHQLESTDARHMSAFDELMNGVFRRNNEAIDDLADRISSLVRKAYPALPEHLYDDYSIRHFIRALQNPELALALEMARQTPMVFDEFVALAARAEATQKASCRAVQRQNNMPVFQSQYTQSHNNDRQMQPPFRHTSFAQKNFTNSDQVCCYNYNQFGHFMRQCPHLQRSRVETGTQNSNSSVPQKQSPFFNFVRQNSLGEQQERAPQNLFVGGVLISPAEMENFSEKDGNEKLVQLAEAMNFESKDTAIFPNLSTKSEVKIKRASEFSEKEKISETRRRYWINSDRKRKKVEKTSSKTASQMKNRILRNSGEKGHKKFGPKEQMGKKFEVQNGGGGKFGKSGRIFSNGKNPNVQLGTIEILEGGEELKRKRVNLDSKDQREKVRLNVSSGGSQSNFGTIRADADHCMIRRKVPFNRGWVELTASCPGPTSHSASDRPLLRGLRCNGSVLNPRRHHLSTAGCEMCS</sequence>
<keyword evidence="3" id="KW-1185">Reference proteome</keyword>
<organism evidence="2 3">
    <name type="scientific">Heterodera trifolii</name>
    <dbReference type="NCBI Taxonomy" id="157864"/>
    <lineage>
        <taxon>Eukaryota</taxon>
        <taxon>Metazoa</taxon>
        <taxon>Ecdysozoa</taxon>
        <taxon>Nematoda</taxon>
        <taxon>Chromadorea</taxon>
        <taxon>Rhabditida</taxon>
        <taxon>Tylenchina</taxon>
        <taxon>Tylenchomorpha</taxon>
        <taxon>Tylenchoidea</taxon>
        <taxon>Heteroderidae</taxon>
        <taxon>Heteroderinae</taxon>
        <taxon>Heterodera</taxon>
    </lineage>
</organism>